<protein>
    <submittedName>
        <fullName evidence="1">Uncharacterized protein</fullName>
    </submittedName>
</protein>
<dbReference type="AlphaFoldDB" id="A0ABD7LMM2"/>
<sequence length="119" mass="12790">MPARGPSRALAVQLKHGAAVDAGACEIHLIDLNAWFPAGQRHDGRGHHTHAHERIDGAVDQLGKQRPVVAAHDARAQRREQNVGGGLFDVRLIRDRAAGACVHADHPCPFDVVPPIEST</sequence>
<evidence type="ECO:0000313" key="1">
    <source>
        <dbReference type="EMBL" id="SAK23297.1"/>
    </source>
</evidence>
<accession>A0ABD7LMM2</accession>
<organism evidence="1 2">
    <name type="scientific">Burkholderia multivorans</name>
    <dbReference type="NCBI Taxonomy" id="87883"/>
    <lineage>
        <taxon>Bacteria</taxon>
        <taxon>Pseudomonadati</taxon>
        <taxon>Pseudomonadota</taxon>
        <taxon>Betaproteobacteria</taxon>
        <taxon>Burkholderiales</taxon>
        <taxon>Burkholderiaceae</taxon>
        <taxon>Burkholderia</taxon>
        <taxon>Burkholderia cepacia complex</taxon>
    </lineage>
</organism>
<evidence type="ECO:0000313" key="2">
    <source>
        <dbReference type="Proteomes" id="UP000196218"/>
    </source>
</evidence>
<name>A0ABD7LMM2_9BURK</name>
<proteinExistence type="predicted"/>
<dbReference type="EMBL" id="FKJW01000003">
    <property type="protein sequence ID" value="SAK23297.1"/>
    <property type="molecule type" value="Genomic_DNA"/>
</dbReference>
<reference evidence="1 2" key="1">
    <citation type="submission" date="2016-04" db="EMBL/GenBank/DDBJ databases">
        <authorList>
            <person name="Peeters C."/>
        </authorList>
    </citation>
    <scope>NUCLEOTIDE SEQUENCE [LARGE SCALE GENOMIC DNA]</scope>
    <source>
        <strain evidence="1">LMG 29311</strain>
    </source>
</reference>
<gene>
    <name evidence="1" type="ORF">UA18_03201</name>
</gene>
<dbReference type="Proteomes" id="UP000196218">
    <property type="component" value="Unassembled WGS sequence"/>
</dbReference>
<comment type="caution">
    <text evidence="1">The sequence shown here is derived from an EMBL/GenBank/DDBJ whole genome shotgun (WGS) entry which is preliminary data.</text>
</comment>